<sequence length="79" mass="8699">MDPSLRELGERKVGTQDFNPRIALPRFDHARVADAEPEAASAEEHCASLYDAIRDMSSYGSARQAEKRVCDGDGHLRGP</sequence>
<name>A0ABW0US06_9ACTN</name>
<reference evidence="2" key="1">
    <citation type="journal article" date="2019" name="Int. J. Syst. Evol. Microbiol.">
        <title>The Global Catalogue of Microorganisms (GCM) 10K type strain sequencing project: providing services to taxonomists for standard genome sequencing and annotation.</title>
        <authorList>
            <consortium name="The Broad Institute Genomics Platform"/>
            <consortium name="The Broad Institute Genome Sequencing Center for Infectious Disease"/>
            <person name="Wu L."/>
            <person name="Ma J."/>
        </authorList>
    </citation>
    <scope>NUCLEOTIDE SEQUENCE [LARGE SCALE GENOMIC DNA]</scope>
    <source>
        <strain evidence="2">CGMCC 4.7248</strain>
    </source>
</reference>
<dbReference type="EMBL" id="JBHSNY010000005">
    <property type="protein sequence ID" value="MFC5635321.1"/>
    <property type="molecule type" value="Genomic_DNA"/>
</dbReference>
<proteinExistence type="predicted"/>
<comment type="caution">
    <text evidence="1">The sequence shown here is derived from an EMBL/GenBank/DDBJ whole genome shotgun (WGS) entry which is preliminary data.</text>
</comment>
<accession>A0ABW0US06</accession>
<keyword evidence="2" id="KW-1185">Reference proteome</keyword>
<gene>
    <name evidence="1" type="ORF">ACFPZJ_16305</name>
</gene>
<evidence type="ECO:0000313" key="2">
    <source>
        <dbReference type="Proteomes" id="UP001596154"/>
    </source>
</evidence>
<organism evidence="1 2">
    <name type="scientific">Streptomyces bullii</name>
    <dbReference type="NCBI Taxonomy" id="349910"/>
    <lineage>
        <taxon>Bacteria</taxon>
        <taxon>Bacillati</taxon>
        <taxon>Actinomycetota</taxon>
        <taxon>Actinomycetes</taxon>
        <taxon>Kitasatosporales</taxon>
        <taxon>Streptomycetaceae</taxon>
        <taxon>Streptomyces</taxon>
    </lineage>
</organism>
<dbReference type="RefSeq" id="WP_381021784.1">
    <property type="nucleotide sequence ID" value="NZ_JBHSNY010000005.1"/>
</dbReference>
<protein>
    <submittedName>
        <fullName evidence="1">Uncharacterized protein</fullName>
    </submittedName>
</protein>
<dbReference type="Proteomes" id="UP001596154">
    <property type="component" value="Unassembled WGS sequence"/>
</dbReference>
<evidence type="ECO:0000313" key="1">
    <source>
        <dbReference type="EMBL" id="MFC5635321.1"/>
    </source>
</evidence>